<proteinExistence type="predicted"/>
<dbReference type="GeneID" id="78817814"/>
<dbReference type="EnsemblBacteria" id="ABQ87368">
    <property type="protein sequence ID" value="ABQ87368"/>
    <property type="gene ID" value="Msm_1163"/>
</dbReference>
<organism evidence="2 3">
    <name type="scientific">Methanobrevibacter smithii (strain ATCC 35061 / DSM 861 / OCM 144 / PS)</name>
    <dbReference type="NCBI Taxonomy" id="420247"/>
    <lineage>
        <taxon>Archaea</taxon>
        <taxon>Methanobacteriati</taxon>
        <taxon>Methanobacteriota</taxon>
        <taxon>Methanomada group</taxon>
        <taxon>Methanobacteria</taxon>
        <taxon>Methanobacteriales</taxon>
        <taxon>Methanobacteriaceae</taxon>
        <taxon>Methanobrevibacter</taxon>
    </lineage>
</organism>
<dbReference type="PATRIC" id="fig|420247.28.peg.1162"/>
<accession>A5UME0</accession>
<dbReference type="HOGENOM" id="CLU_2968506_0_0_2"/>
<evidence type="ECO:0000259" key="1">
    <source>
        <dbReference type="PROSITE" id="PS51016"/>
    </source>
</evidence>
<dbReference type="AlphaFoldDB" id="A5UME0"/>
<dbReference type="KEGG" id="msi:Msm_1163"/>
<reference evidence="2 3" key="1">
    <citation type="journal article" date="2007" name="Proc. Natl. Acad. Sci. U.S.A.">
        <title>Genomic and metabolic adaptations of Methanobrevibacter smithii to the human gut.</title>
        <authorList>
            <person name="Samuel B.S."/>
            <person name="Hansen E.E."/>
            <person name="Manchester J.K."/>
            <person name="Coutinho P.M."/>
            <person name="Henrissat B."/>
            <person name="Fulton R."/>
            <person name="Latreille P."/>
            <person name="Kim K."/>
            <person name="Wilson R.K."/>
            <person name="Gordon J.I."/>
        </authorList>
    </citation>
    <scope>NUCLEOTIDE SEQUENCE [LARGE SCALE GENOMIC DNA]</scope>
    <source>
        <strain evidence="3">ATCC 35061 / DSM 861 / OCM 144 / PS</strain>
    </source>
</reference>
<protein>
    <recommendedName>
        <fullName evidence="1">MyTH4 domain-containing protein</fullName>
    </recommendedName>
</protein>
<feature type="domain" description="MyTH4" evidence="1">
    <location>
        <begin position="1"/>
        <end position="58"/>
    </location>
</feature>
<evidence type="ECO:0000313" key="2">
    <source>
        <dbReference type="EMBL" id="ABQ87368.1"/>
    </source>
</evidence>
<keyword evidence="3" id="KW-1185">Reference proteome</keyword>
<gene>
    <name evidence="2" type="ordered locus">Msm_1163</name>
</gene>
<dbReference type="BioCyc" id="MSMI420247:GHWZ-1198-MONOMER"/>
<name>A5UME0_METS3</name>
<evidence type="ECO:0000313" key="3">
    <source>
        <dbReference type="Proteomes" id="UP000001992"/>
    </source>
</evidence>
<dbReference type="PROSITE" id="PS51016">
    <property type="entry name" value="MYTH4"/>
    <property type="match status" value="1"/>
</dbReference>
<dbReference type="STRING" id="420247.Msm_1163"/>
<dbReference type="InterPro" id="IPR000857">
    <property type="entry name" value="MyTH4_dom"/>
</dbReference>
<dbReference type="RefSeq" id="WP_004032774.1">
    <property type="nucleotide sequence ID" value="NC_009515.1"/>
</dbReference>
<sequence>MKSTDINEKVLDVYGQLPLDWLTPEDIWWNTLRKILNELDEPESVKKEIYAQIQKDIT</sequence>
<dbReference type="GO" id="GO:0005856">
    <property type="term" value="C:cytoskeleton"/>
    <property type="evidence" value="ECO:0007669"/>
    <property type="project" value="InterPro"/>
</dbReference>
<dbReference type="Proteomes" id="UP000001992">
    <property type="component" value="Chromosome"/>
</dbReference>
<dbReference type="EMBL" id="CP000678">
    <property type="protein sequence ID" value="ABQ87368.1"/>
    <property type="molecule type" value="Genomic_DNA"/>
</dbReference>